<organism evidence="1 2">
    <name type="scientific">Streptomyces spinoverrucosus</name>
    <dbReference type="NCBI Taxonomy" id="284043"/>
    <lineage>
        <taxon>Bacteria</taxon>
        <taxon>Bacillati</taxon>
        <taxon>Actinomycetota</taxon>
        <taxon>Actinomycetes</taxon>
        <taxon>Kitasatosporales</taxon>
        <taxon>Streptomycetaceae</taxon>
        <taxon>Streptomyces</taxon>
    </lineage>
</organism>
<evidence type="ECO:0000313" key="2">
    <source>
        <dbReference type="Proteomes" id="UP000317881"/>
    </source>
</evidence>
<evidence type="ECO:0000313" key="1">
    <source>
        <dbReference type="EMBL" id="GEC10463.1"/>
    </source>
</evidence>
<proteinExistence type="predicted"/>
<dbReference type="AlphaFoldDB" id="A0A4Y3VUZ3"/>
<keyword evidence="2" id="KW-1185">Reference proteome</keyword>
<accession>A0A4Y3VUZ3</accession>
<dbReference type="EMBL" id="BJND01000111">
    <property type="protein sequence ID" value="GEC10463.1"/>
    <property type="molecule type" value="Genomic_DNA"/>
</dbReference>
<protein>
    <submittedName>
        <fullName evidence="1">Uncharacterized protein</fullName>
    </submittedName>
</protein>
<gene>
    <name evidence="1" type="ORF">SSP24_81180</name>
</gene>
<dbReference type="Proteomes" id="UP000317881">
    <property type="component" value="Unassembled WGS sequence"/>
</dbReference>
<sequence>MDAGLAAVCGALAGSVATIGAALATGWSQRETARISARAEHQRQRHEARHAAYKALISATQTLNSVTRGMRHDPQLRDFTPEIAEACAAAESDIKEVWLEVVLAGPQNAARAANAIMHSANVMKTATEVIARIQSFQHVGQALTEPTVRDFIQSFTKAAARLPEETGRFVDAAHESLSDDGASAVRN</sequence>
<reference evidence="1 2" key="1">
    <citation type="submission" date="2019-06" db="EMBL/GenBank/DDBJ databases">
        <title>Whole genome shotgun sequence of Streptomyces spinoverrucosus NBRC 14228.</title>
        <authorList>
            <person name="Hosoyama A."/>
            <person name="Uohara A."/>
            <person name="Ohji S."/>
            <person name="Ichikawa N."/>
        </authorList>
    </citation>
    <scope>NUCLEOTIDE SEQUENCE [LARGE SCALE GENOMIC DNA]</scope>
    <source>
        <strain evidence="1 2">NBRC 14228</strain>
    </source>
</reference>
<comment type="caution">
    <text evidence="1">The sequence shown here is derived from an EMBL/GenBank/DDBJ whole genome shotgun (WGS) entry which is preliminary data.</text>
</comment>
<name>A0A4Y3VUZ3_9ACTN</name>